<feature type="region of interest" description="Disordered" evidence="1">
    <location>
        <begin position="68"/>
        <end position="90"/>
    </location>
</feature>
<sequence length="246" mass="27285">MFVDNLTFEEQQLALTELQAFVNNLAFDEEEHVDSISNDSCSWFWHRVLADNTGVLGNDDHPVNEAEINEDTDGGGAEASEEIDGSEEASEIRDVHIDDPSSQQRNMLFVGNAEQYPDTEFITYETPDLFLANDLNADSGGVKSRRRSDNTGVLGNDDHPVNEAEINEDIDGGGAEASEEIDGSEEASEIRDVHIDDPSSQQRNMLFVDNAEQYPDTEFITYETPDLFLANDLNADSGGVKSRRRC</sequence>
<dbReference type="AlphaFoldDB" id="A0A5N6NPN5"/>
<feature type="compositionally biased region" description="Acidic residues" evidence="1">
    <location>
        <begin position="68"/>
        <end position="89"/>
    </location>
</feature>
<accession>A0A5N6NPN5</accession>
<feature type="region of interest" description="Disordered" evidence="1">
    <location>
        <begin position="136"/>
        <end position="198"/>
    </location>
</feature>
<evidence type="ECO:0000313" key="3">
    <source>
        <dbReference type="Proteomes" id="UP000326396"/>
    </source>
</evidence>
<gene>
    <name evidence="2" type="ORF">E3N88_19475</name>
</gene>
<evidence type="ECO:0000313" key="2">
    <source>
        <dbReference type="EMBL" id="KAD4982804.1"/>
    </source>
</evidence>
<feature type="compositionally biased region" description="Basic and acidic residues" evidence="1">
    <location>
        <begin position="188"/>
        <end position="197"/>
    </location>
</feature>
<keyword evidence="3" id="KW-1185">Reference proteome</keyword>
<evidence type="ECO:0000256" key="1">
    <source>
        <dbReference type="SAM" id="MobiDB-lite"/>
    </source>
</evidence>
<feature type="compositionally biased region" description="Acidic residues" evidence="1">
    <location>
        <begin position="165"/>
        <end position="187"/>
    </location>
</feature>
<reference evidence="2 3" key="1">
    <citation type="submission" date="2019-05" db="EMBL/GenBank/DDBJ databases">
        <title>Mikania micrantha, genome provides insights into the molecular mechanism of rapid growth.</title>
        <authorList>
            <person name="Liu B."/>
        </authorList>
    </citation>
    <scope>NUCLEOTIDE SEQUENCE [LARGE SCALE GENOMIC DNA]</scope>
    <source>
        <strain evidence="2">NLD-2019</strain>
        <tissue evidence="2">Leaf</tissue>
    </source>
</reference>
<proteinExistence type="predicted"/>
<organism evidence="2 3">
    <name type="scientific">Mikania micrantha</name>
    <name type="common">bitter vine</name>
    <dbReference type="NCBI Taxonomy" id="192012"/>
    <lineage>
        <taxon>Eukaryota</taxon>
        <taxon>Viridiplantae</taxon>
        <taxon>Streptophyta</taxon>
        <taxon>Embryophyta</taxon>
        <taxon>Tracheophyta</taxon>
        <taxon>Spermatophyta</taxon>
        <taxon>Magnoliopsida</taxon>
        <taxon>eudicotyledons</taxon>
        <taxon>Gunneridae</taxon>
        <taxon>Pentapetalae</taxon>
        <taxon>asterids</taxon>
        <taxon>campanulids</taxon>
        <taxon>Asterales</taxon>
        <taxon>Asteraceae</taxon>
        <taxon>Asteroideae</taxon>
        <taxon>Heliantheae alliance</taxon>
        <taxon>Eupatorieae</taxon>
        <taxon>Mikania</taxon>
    </lineage>
</organism>
<dbReference type="Proteomes" id="UP000326396">
    <property type="component" value="Linkage Group LG18"/>
</dbReference>
<name>A0A5N6NPN5_9ASTR</name>
<dbReference type="EMBL" id="SZYD01000010">
    <property type="protein sequence ID" value="KAD4982804.1"/>
    <property type="molecule type" value="Genomic_DNA"/>
</dbReference>
<comment type="caution">
    <text evidence="2">The sequence shown here is derived from an EMBL/GenBank/DDBJ whole genome shotgun (WGS) entry which is preliminary data.</text>
</comment>
<protein>
    <submittedName>
        <fullName evidence="2">Uncharacterized protein</fullName>
    </submittedName>
</protein>